<dbReference type="Proteomes" id="UP001151478">
    <property type="component" value="Unassembled WGS sequence"/>
</dbReference>
<gene>
    <name evidence="2" type="ORF">N5A56_010155</name>
</gene>
<comment type="caution">
    <text evidence="2">The sequence shown here is derived from an EMBL/GenBank/DDBJ whole genome shotgun (WGS) entry which is preliminary data.</text>
</comment>
<dbReference type="InterPro" id="IPR043781">
    <property type="entry name" value="DUF5723"/>
</dbReference>
<feature type="domain" description="DUF5723" evidence="1">
    <location>
        <begin position="28"/>
        <end position="420"/>
    </location>
</feature>
<keyword evidence="3" id="KW-1185">Reference proteome</keyword>
<organism evidence="2 3">
    <name type="scientific">Polaribacter ponticola</name>
    <dbReference type="NCBI Taxonomy" id="2978475"/>
    <lineage>
        <taxon>Bacteria</taxon>
        <taxon>Pseudomonadati</taxon>
        <taxon>Bacteroidota</taxon>
        <taxon>Flavobacteriia</taxon>
        <taxon>Flavobacteriales</taxon>
        <taxon>Flavobacteriaceae</taxon>
    </lineage>
</organism>
<accession>A0ABT5S9H0</accession>
<name>A0ABT5S9H0_9FLAO</name>
<evidence type="ECO:0000313" key="3">
    <source>
        <dbReference type="Proteomes" id="UP001151478"/>
    </source>
</evidence>
<evidence type="ECO:0000313" key="2">
    <source>
        <dbReference type="EMBL" id="MDD7914754.1"/>
    </source>
</evidence>
<reference evidence="2" key="1">
    <citation type="submission" date="2023-02" db="EMBL/GenBank/DDBJ databases">
        <title>Polaribacter ponticola sp. nov., isolated from seawater.</title>
        <authorList>
            <person name="Baek J.H."/>
            <person name="Kim J.M."/>
            <person name="Choi D.G."/>
            <person name="Jeon C.O."/>
        </authorList>
    </citation>
    <scope>NUCLEOTIDE SEQUENCE</scope>
    <source>
        <strain evidence="2">MSW5</strain>
    </source>
</reference>
<dbReference type="RefSeq" id="WP_265725356.1">
    <property type="nucleotide sequence ID" value="NZ_JAOSLC020000003.1"/>
</dbReference>
<dbReference type="EMBL" id="JAOSLC020000003">
    <property type="protein sequence ID" value="MDD7914754.1"/>
    <property type="molecule type" value="Genomic_DNA"/>
</dbReference>
<protein>
    <submittedName>
        <fullName evidence="2">DUF5723 family protein</fullName>
    </submittedName>
</protein>
<dbReference type="Pfam" id="PF18990">
    <property type="entry name" value="DUF5723"/>
    <property type="match status" value="1"/>
</dbReference>
<proteinExistence type="predicted"/>
<sequence length="445" mass="50123">MWFSNLYTQNKQVLFGFAELPQTLLLNPASEINHKFHVGVPLLSGFSTELGSKGFTISDLFLADGRSINDKISEVLSTLNNRDYVKFNTQIEVLNLGYRINDKTYISGGFYEEFDAIGYFPKDFITLLHEGNQAYLNKSFDASQLLYKLDLLGVIHAGITRKINEKLTLGARFKIYSSSINMESSNNSGTVTSIQGSNNIYRHYLDNVNINLRTSGIVENNEYIDTPKTFLNNTLLGGSLGMGLDIGVTYHITPQLEFSGSILDFGFINHKKNIKNTVANGNFVFDGVGFDYDGSSRNYWAEIDALFKEQLPTEENSNSYTTWRPVKVNAALKYSFGERRSKVCYDNNHKDYYTDALGVQLFNILRPLSPQLALTAFYQKAITSKIHTKFTYTIDDLSNYNIGAGISAQFSKVNIYGMIDNIFEYNNLSKANNLSLQLGINVIFN</sequence>
<evidence type="ECO:0000259" key="1">
    <source>
        <dbReference type="Pfam" id="PF18990"/>
    </source>
</evidence>